<evidence type="ECO:0000256" key="1">
    <source>
        <dbReference type="SAM" id="MobiDB-lite"/>
    </source>
</evidence>
<dbReference type="OrthoDB" id="286810at2"/>
<gene>
    <name evidence="2" type="ORF">CEE69_25080</name>
</gene>
<keyword evidence="3" id="KW-1185">Reference proteome</keyword>
<proteinExistence type="predicted"/>
<organism evidence="2 3">
    <name type="scientific">Rhodopirellula bahusiensis</name>
    <dbReference type="NCBI Taxonomy" id="2014065"/>
    <lineage>
        <taxon>Bacteria</taxon>
        <taxon>Pseudomonadati</taxon>
        <taxon>Planctomycetota</taxon>
        <taxon>Planctomycetia</taxon>
        <taxon>Pirellulales</taxon>
        <taxon>Pirellulaceae</taxon>
        <taxon>Rhodopirellula</taxon>
    </lineage>
</organism>
<evidence type="ECO:0000313" key="3">
    <source>
        <dbReference type="Proteomes" id="UP000225740"/>
    </source>
</evidence>
<feature type="region of interest" description="Disordered" evidence="1">
    <location>
        <begin position="51"/>
        <end position="77"/>
    </location>
</feature>
<protein>
    <submittedName>
        <fullName evidence="2">Uncharacterized protein</fullName>
    </submittedName>
</protein>
<evidence type="ECO:0000313" key="2">
    <source>
        <dbReference type="EMBL" id="PHQ32558.1"/>
    </source>
</evidence>
<feature type="compositionally biased region" description="Low complexity" evidence="1">
    <location>
        <begin position="68"/>
        <end position="77"/>
    </location>
</feature>
<name>A0A2G1W0J3_9BACT</name>
<dbReference type="Proteomes" id="UP000225740">
    <property type="component" value="Unassembled WGS sequence"/>
</dbReference>
<dbReference type="EMBL" id="NIZW01000025">
    <property type="protein sequence ID" value="PHQ32558.1"/>
    <property type="molecule type" value="Genomic_DNA"/>
</dbReference>
<reference evidence="2 3" key="1">
    <citation type="submission" date="2017-06" db="EMBL/GenBank/DDBJ databases">
        <title>Description of Rhodopirellula bahusiensis sp. nov.</title>
        <authorList>
            <person name="Kizina J."/>
            <person name="Harder J."/>
        </authorList>
    </citation>
    <scope>NUCLEOTIDE SEQUENCE [LARGE SCALE GENOMIC DNA]</scope>
    <source>
        <strain evidence="2 3">SWK21</strain>
    </source>
</reference>
<dbReference type="RefSeq" id="WP_099263379.1">
    <property type="nucleotide sequence ID" value="NZ_NIZW01000025.1"/>
</dbReference>
<sequence length="77" mass="8660">MSSWRETLPGDAILFQGDHAEGPLLMPPTHQESFVEEFNRTYQSINLSITVRQPDPNDDSTDAKSTLQIQQAQSSQQ</sequence>
<dbReference type="AlphaFoldDB" id="A0A2G1W0J3"/>
<accession>A0A2G1W0J3</accession>
<dbReference type="GeneID" id="90611200"/>
<comment type="caution">
    <text evidence="2">The sequence shown here is derived from an EMBL/GenBank/DDBJ whole genome shotgun (WGS) entry which is preliminary data.</text>
</comment>